<name>X0VGN5_9ZZZZ</name>
<accession>X0VGN5</accession>
<comment type="caution">
    <text evidence="1">The sequence shown here is derived from an EMBL/GenBank/DDBJ whole genome shotgun (WGS) entry which is preliminary data.</text>
</comment>
<evidence type="ECO:0000313" key="1">
    <source>
        <dbReference type="EMBL" id="GAG10377.1"/>
    </source>
</evidence>
<reference evidence="1" key="1">
    <citation type="journal article" date="2014" name="Front. Microbiol.">
        <title>High frequency of phylogenetically diverse reductive dehalogenase-homologous genes in deep subseafloor sedimentary metagenomes.</title>
        <authorList>
            <person name="Kawai M."/>
            <person name="Futagami T."/>
            <person name="Toyoda A."/>
            <person name="Takaki Y."/>
            <person name="Nishi S."/>
            <person name="Hori S."/>
            <person name="Arai W."/>
            <person name="Tsubouchi T."/>
            <person name="Morono Y."/>
            <person name="Uchiyama I."/>
            <person name="Ito T."/>
            <person name="Fujiyama A."/>
            <person name="Inagaki F."/>
            <person name="Takami H."/>
        </authorList>
    </citation>
    <scope>NUCLEOTIDE SEQUENCE</scope>
    <source>
        <strain evidence="1">Expedition CK06-06</strain>
    </source>
</reference>
<sequence length="125" mass="12171">MAQLNPTFFLNATSVAARAAEVPAADFDNGMNLGGSNAPGVGINMAGGAVVGTPEQFTLLDQHGAIRVPQDSQHIGGDGLDDGVEGPGTVAIKTGANAAAGDGTNVGDGTANLQTIGAGWVATAV</sequence>
<protein>
    <submittedName>
        <fullName evidence="1">Uncharacterized protein</fullName>
    </submittedName>
</protein>
<dbReference type="AlphaFoldDB" id="X0VGN5"/>
<proteinExistence type="predicted"/>
<organism evidence="1">
    <name type="scientific">marine sediment metagenome</name>
    <dbReference type="NCBI Taxonomy" id="412755"/>
    <lineage>
        <taxon>unclassified sequences</taxon>
        <taxon>metagenomes</taxon>
        <taxon>ecological metagenomes</taxon>
    </lineage>
</organism>
<gene>
    <name evidence="1" type="ORF">S01H1_40986</name>
</gene>
<dbReference type="EMBL" id="BARS01025974">
    <property type="protein sequence ID" value="GAG10377.1"/>
    <property type="molecule type" value="Genomic_DNA"/>
</dbReference>